<reference evidence="13" key="1">
    <citation type="journal article" date="2020" name="Microbiol. Resour. Announc.">
        <title>Draft Genome Sequences of Thiorhodococcus mannitoliphagus and Thiorhodococcus minor, Purple Sulfur Photosynthetic Bacteria in the Gammaproteobacterial Family Chromatiaceae.</title>
        <authorList>
            <person name="Aviles F.A."/>
            <person name="Meyer T.E."/>
            <person name="Kyndt J.A."/>
        </authorList>
    </citation>
    <scope>NUCLEOTIDE SEQUENCE [LARGE SCALE GENOMIC DNA]</scope>
    <source>
        <strain evidence="13">DSM 18266</strain>
    </source>
</reference>
<evidence type="ECO:0000256" key="4">
    <source>
        <dbReference type="ARBA" id="ARBA00012982"/>
    </source>
</evidence>
<evidence type="ECO:0000256" key="8">
    <source>
        <dbReference type="ARBA" id="ARBA00023239"/>
    </source>
</evidence>
<dbReference type="InterPro" id="IPR038418">
    <property type="entry name" value="6-PTP_synth/QueD_sf"/>
</dbReference>
<dbReference type="InterPro" id="IPR007115">
    <property type="entry name" value="6-PTP_synth/QueD"/>
</dbReference>
<dbReference type="AlphaFoldDB" id="A0A6P1DZ45"/>
<dbReference type="PANTHER" id="PTHR12589:SF7">
    <property type="entry name" value="6-PYRUVOYL TETRAHYDROBIOPTERIN SYNTHASE"/>
    <property type="match status" value="1"/>
</dbReference>
<dbReference type="GO" id="GO:0046872">
    <property type="term" value="F:metal ion binding"/>
    <property type="evidence" value="ECO:0007669"/>
    <property type="project" value="UniProtKB-KW"/>
</dbReference>
<dbReference type="Proteomes" id="UP000471640">
    <property type="component" value="Unassembled WGS sequence"/>
</dbReference>
<reference evidence="12 13" key="2">
    <citation type="submission" date="2020-02" db="EMBL/GenBank/DDBJ databases">
        <title>Genome sequences of Thiorhodococcus mannitoliphagus and Thiorhodococcus minor, purple sulfur photosynthetic bacteria in the gammaproteobacterial family, Chromatiaceae.</title>
        <authorList>
            <person name="Aviles F.A."/>
            <person name="Meyer T.E."/>
            <person name="Kyndt J.A."/>
        </authorList>
    </citation>
    <scope>NUCLEOTIDE SEQUENCE [LARGE SCALE GENOMIC DNA]</scope>
    <source>
        <strain evidence="12 13">DSM 18266</strain>
    </source>
</reference>
<comment type="pathway">
    <text evidence="2">Purine metabolism; 7-cyano-7-deazaguanine biosynthesis.</text>
</comment>
<evidence type="ECO:0000256" key="11">
    <source>
        <dbReference type="SAM" id="MobiDB-lite"/>
    </source>
</evidence>
<comment type="cofactor">
    <cofactor evidence="1">
        <name>Zn(2+)</name>
        <dbReference type="ChEBI" id="CHEBI:29105"/>
    </cofactor>
</comment>
<gene>
    <name evidence="12" type="ORF">G3480_17125</name>
</gene>
<evidence type="ECO:0000256" key="3">
    <source>
        <dbReference type="ARBA" id="ARBA00008900"/>
    </source>
</evidence>
<name>A0A6P1DZ45_9GAMM</name>
<dbReference type="UniPathway" id="UPA00391"/>
<dbReference type="Gene3D" id="3.30.479.10">
    <property type="entry name" value="6-pyruvoyl tetrahydropterin synthase/QueD"/>
    <property type="match status" value="1"/>
</dbReference>
<dbReference type="GO" id="GO:0070497">
    <property type="term" value="F:6-carboxytetrahydropterin synthase activity"/>
    <property type="evidence" value="ECO:0007669"/>
    <property type="project" value="UniProtKB-EC"/>
</dbReference>
<dbReference type="PANTHER" id="PTHR12589">
    <property type="entry name" value="PYRUVOYL TETRAHYDROBIOPTERIN SYNTHASE"/>
    <property type="match status" value="1"/>
</dbReference>
<sequence length="195" mass="21840">MAWRVGSSRGGRTHPRRTGGGHERRFGLAEQTLTRIEISKDYLNFSAGHFTIFSATERENLHGHNFQVRCAVTAAVGPNGLAFDYVELKQVLKALCDTFDEQLLLPELSPYLRLERQQGQVVALFADERMTFLERDVLLLPIRNVTIEELAPLLLERLRDRPELADMRLQRIELGVSSGSGQWAVASSGPPQIGS</sequence>
<organism evidence="12 13">
    <name type="scientific">Thiorhodococcus mannitoliphagus</name>
    <dbReference type="NCBI Taxonomy" id="329406"/>
    <lineage>
        <taxon>Bacteria</taxon>
        <taxon>Pseudomonadati</taxon>
        <taxon>Pseudomonadota</taxon>
        <taxon>Gammaproteobacteria</taxon>
        <taxon>Chromatiales</taxon>
        <taxon>Chromatiaceae</taxon>
        <taxon>Thiorhodococcus</taxon>
    </lineage>
</organism>
<dbReference type="SUPFAM" id="SSF55620">
    <property type="entry name" value="Tetrahydrobiopterin biosynthesis enzymes-like"/>
    <property type="match status" value="1"/>
</dbReference>
<evidence type="ECO:0000256" key="6">
    <source>
        <dbReference type="ARBA" id="ARBA00022723"/>
    </source>
</evidence>
<comment type="catalytic activity">
    <reaction evidence="10">
        <text>7,8-dihydroneopterin 3'-triphosphate + H2O = 6-carboxy-5,6,7,8-tetrahydropterin + triphosphate + acetaldehyde + 2 H(+)</text>
        <dbReference type="Rhea" id="RHEA:27966"/>
        <dbReference type="ChEBI" id="CHEBI:15343"/>
        <dbReference type="ChEBI" id="CHEBI:15377"/>
        <dbReference type="ChEBI" id="CHEBI:15378"/>
        <dbReference type="ChEBI" id="CHEBI:18036"/>
        <dbReference type="ChEBI" id="CHEBI:58462"/>
        <dbReference type="ChEBI" id="CHEBI:61032"/>
        <dbReference type="EC" id="4.1.2.50"/>
    </reaction>
</comment>
<protein>
    <recommendedName>
        <fullName evidence="5">6-carboxy-5,6,7,8-tetrahydropterin synthase</fullName>
        <ecNumber evidence="4">4.1.2.50</ecNumber>
    </recommendedName>
    <alternativeName>
        <fullName evidence="9">Queuosine biosynthesis protein QueD</fullName>
    </alternativeName>
</protein>
<evidence type="ECO:0000256" key="2">
    <source>
        <dbReference type="ARBA" id="ARBA00005061"/>
    </source>
</evidence>
<accession>A0A6P1DZ45</accession>
<evidence type="ECO:0000256" key="1">
    <source>
        <dbReference type="ARBA" id="ARBA00001947"/>
    </source>
</evidence>
<evidence type="ECO:0000256" key="9">
    <source>
        <dbReference type="ARBA" id="ARBA00031449"/>
    </source>
</evidence>
<evidence type="ECO:0000313" key="12">
    <source>
        <dbReference type="EMBL" id="NEX22006.1"/>
    </source>
</evidence>
<keyword evidence="13" id="KW-1185">Reference proteome</keyword>
<comment type="similarity">
    <text evidence="3">Belongs to the PTPS family. QueD subfamily.</text>
</comment>
<evidence type="ECO:0000256" key="7">
    <source>
        <dbReference type="ARBA" id="ARBA00022833"/>
    </source>
</evidence>
<dbReference type="EMBL" id="JAAIJR010000078">
    <property type="protein sequence ID" value="NEX22006.1"/>
    <property type="molecule type" value="Genomic_DNA"/>
</dbReference>
<evidence type="ECO:0000256" key="5">
    <source>
        <dbReference type="ARBA" id="ARBA00018141"/>
    </source>
</evidence>
<keyword evidence="6" id="KW-0479">Metal-binding</keyword>
<evidence type="ECO:0000256" key="10">
    <source>
        <dbReference type="ARBA" id="ARBA00048807"/>
    </source>
</evidence>
<dbReference type="EC" id="4.1.2.50" evidence="4"/>
<proteinExistence type="inferred from homology"/>
<dbReference type="Pfam" id="PF01242">
    <property type="entry name" value="PTPS"/>
    <property type="match status" value="1"/>
</dbReference>
<feature type="region of interest" description="Disordered" evidence="11">
    <location>
        <begin position="1"/>
        <end position="24"/>
    </location>
</feature>
<comment type="caution">
    <text evidence="12">The sequence shown here is derived from an EMBL/GenBank/DDBJ whole genome shotgun (WGS) entry which is preliminary data.</text>
</comment>
<keyword evidence="8" id="KW-0456">Lyase</keyword>
<keyword evidence="7" id="KW-0862">Zinc</keyword>
<evidence type="ECO:0000313" key="13">
    <source>
        <dbReference type="Proteomes" id="UP000471640"/>
    </source>
</evidence>